<evidence type="ECO:0000256" key="3">
    <source>
        <dbReference type="ARBA" id="ARBA00022741"/>
    </source>
</evidence>
<evidence type="ECO:0000256" key="1">
    <source>
        <dbReference type="ARBA" id="ARBA00009104"/>
    </source>
</evidence>
<dbReference type="Gene3D" id="3.40.50.300">
    <property type="entry name" value="P-loop containing nucleotide triphosphate hydrolases"/>
    <property type="match status" value="1"/>
</dbReference>
<dbReference type="InterPro" id="IPR027417">
    <property type="entry name" value="P-loop_NTPase"/>
</dbReference>
<dbReference type="EMBL" id="RZNX01000009">
    <property type="protein sequence ID" value="RUT28643.1"/>
    <property type="molecule type" value="Genomic_DNA"/>
</dbReference>
<organism evidence="8 9">
    <name type="scientific">Paenibacillus zeisoli</name>
    <dbReference type="NCBI Taxonomy" id="2496267"/>
    <lineage>
        <taxon>Bacteria</taxon>
        <taxon>Bacillati</taxon>
        <taxon>Bacillota</taxon>
        <taxon>Bacilli</taxon>
        <taxon>Bacillales</taxon>
        <taxon>Paenibacillaceae</taxon>
        <taxon>Paenibacillus</taxon>
    </lineage>
</organism>
<dbReference type="Pfam" id="PF06414">
    <property type="entry name" value="Zeta_toxin"/>
    <property type="match status" value="1"/>
</dbReference>
<dbReference type="EC" id="2.7.1.176" evidence="2"/>
<sequence>MNETSATMFVFAGNNGSGKSTIRNLIVDRLGVSVNIDPDALARKINTLNPEKSKVSAGKEAIRMARECIRSKWDFTVETTLAGGNVIRQMIDARDKGFEIIMFYVGLGDVRLNIERVATRVKNGGHHIESEDIIRRNVTSMNNLLSHLDLIDQLVVIDNSKTDGEIILGADKHGIKYYIDELPDWAQVIDQQLQTRDKTKKQTNSNRERS</sequence>
<accession>A0A3S1B5S2</accession>
<dbReference type="AlphaFoldDB" id="A0A3S1B5S2"/>
<keyword evidence="4" id="KW-0067">ATP-binding</keyword>
<dbReference type="InterPro" id="IPR010488">
    <property type="entry name" value="Zeta_toxin_domain"/>
</dbReference>
<dbReference type="Proteomes" id="UP000272464">
    <property type="component" value="Unassembled WGS sequence"/>
</dbReference>
<evidence type="ECO:0000313" key="8">
    <source>
        <dbReference type="EMBL" id="RUT28643.1"/>
    </source>
</evidence>
<protein>
    <recommendedName>
        <fullName evidence="5">UDP-N-acetylglucosamine kinase</fullName>
        <ecNumber evidence="2">2.7.1.176</ecNumber>
    </recommendedName>
    <alternativeName>
        <fullName evidence="5">UDP-N-acetylglucosamine kinase</fullName>
    </alternativeName>
</protein>
<evidence type="ECO:0000259" key="7">
    <source>
        <dbReference type="Pfam" id="PF06414"/>
    </source>
</evidence>
<keyword evidence="3" id="KW-0547">Nucleotide-binding</keyword>
<evidence type="ECO:0000256" key="6">
    <source>
        <dbReference type="ARBA" id="ARBA00048178"/>
    </source>
</evidence>
<comment type="similarity">
    <text evidence="1">Belongs to the zeta toxin family.</text>
</comment>
<dbReference type="OrthoDB" id="9791543at2"/>
<dbReference type="PANTHER" id="PTHR39206:SF1">
    <property type="entry name" value="SLL8004 PROTEIN"/>
    <property type="match status" value="1"/>
</dbReference>
<evidence type="ECO:0000256" key="4">
    <source>
        <dbReference type="ARBA" id="ARBA00022840"/>
    </source>
</evidence>
<evidence type="ECO:0000256" key="2">
    <source>
        <dbReference type="ARBA" id="ARBA00011963"/>
    </source>
</evidence>
<dbReference type="SUPFAM" id="SSF52540">
    <property type="entry name" value="P-loop containing nucleoside triphosphate hydrolases"/>
    <property type="match status" value="1"/>
</dbReference>
<evidence type="ECO:0000256" key="5">
    <source>
        <dbReference type="ARBA" id="ARBA00032897"/>
    </source>
</evidence>
<dbReference type="RefSeq" id="WP_127200397.1">
    <property type="nucleotide sequence ID" value="NZ_RZNX01000009.1"/>
</dbReference>
<proteinExistence type="inferred from homology"/>
<comment type="catalytic activity">
    <reaction evidence="6">
        <text>UDP-N-acetyl-alpha-D-glucosamine + ATP = UDP-N-acetyl-alpha-D-glucosamine 3'-phosphate + ADP + H(+)</text>
        <dbReference type="Rhea" id="RHEA:32671"/>
        <dbReference type="ChEBI" id="CHEBI:15378"/>
        <dbReference type="ChEBI" id="CHEBI:30616"/>
        <dbReference type="ChEBI" id="CHEBI:57705"/>
        <dbReference type="ChEBI" id="CHEBI:64353"/>
        <dbReference type="ChEBI" id="CHEBI:456216"/>
        <dbReference type="EC" id="2.7.1.176"/>
    </reaction>
</comment>
<evidence type="ECO:0000313" key="9">
    <source>
        <dbReference type="Proteomes" id="UP000272464"/>
    </source>
</evidence>
<dbReference type="GO" id="GO:0016301">
    <property type="term" value="F:kinase activity"/>
    <property type="evidence" value="ECO:0007669"/>
    <property type="project" value="InterPro"/>
</dbReference>
<dbReference type="GO" id="GO:0005524">
    <property type="term" value="F:ATP binding"/>
    <property type="evidence" value="ECO:0007669"/>
    <property type="project" value="UniProtKB-KW"/>
</dbReference>
<feature type="domain" description="Zeta toxin" evidence="7">
    <location>
        <begin position="7"/>
        <end position="154"/>
    </location>
</feature>
<gene>
    <name evidence="8" type="ORF">EJP77_16710</name>
</gene>
<dbReference type="PANTHER" id="PTHR39206">
    <property type="entry name" value="SLL8004 PROTEIN"/>
    <property type="match status" value="1"/>
</dbReference>
<keyword evidence="9" id="KW-1185">Reference proteome</keyword>
<name>A0A3S1B5S2_9BACL</name>
<comment type="caution">
    <text evidence="8">The sequence shown here is derived from an EMBL/GenBank/DDBJ whole genome shotgun (WGS) entry which is preliminary data.</text>
</comment>
<reference evidence="8 9" key="1">
    <citation type="submission" date="2018-12" db="EMBL/GenBank/DDBJ databases">
        <authorList>
            <person name="Sun L."/>
            <person name="Chen Z."/>
        </authorList>
    </citation>
    <scope>NUCLEOTIDE SEQUENCE [LARGE SCALE GENOMIC DNA]</scope>
    <source>
        <strain evidence="8 9">3-5-3</strain>
    </source>
</reference>